<keyword evidence="2" id="KW-1185">Reference proteome</keyword>
<proteinExistence type="predicted"/>
<evidence type="ECO:0000313" key="2">
    <source>
        <dbReference type="Proteomes" id="UP000320806"/>
    </source>
</evidence>
<name>A0A542EES5_9MICO</name>
<sequence length="127" mass="14485">MSRRRAARQPTPRAAYGLPAHLQSGPCIEVWSDEVREPAYQQDATFRPGRRAHRARRAWQEAVDAWAVESGWASKERPASNARNLARTRRPWSKHYLLSSGSDALVEFFEGRSSERPDLGPGWLPLY</sequence>
<evidence type="ECO:0000313" key="1">
    <source>
        <dbReference type="EMBL" id="TQJ13843.1"/>
    </source>
</evidence>
<dbReference type="RefSeq" id="WP_141927821.1">
    <property type="nucleotide sequence ID" value="NZ_BAABCI010000002.1"/>
</dbReference>
<protein>
    <submittedName>
        <fullName evidence="1">Uncharacterized protein</fullName>
    </submittedName>
</protein>
<accession>A0A542EES5</accession>
<gene>
    <name evidence="1" type="ORF">FB459_1278</name>
</gene>
<organism evidence="1 2">
    <name type="scientific">Yimella lutea</name>
    <dbReference type="NCBI Taxonomy" id="587872"/>
    <lineage>
        <taxon>Bacteria</taxon>
        <taxon>Bacillati</taxon>
        <taxon>Actinomycetota</taxon>
        <taxon>Actinomycetes</taxon>
        <taxon>Micrococcales</taxon>
        <taxon>Dermacoccaceae</taxon>
        <taxon>Yimella</taxon>
    </lineage>
</organism>
<dbReference type="AlphaFoldDB" id="A0A542EES5"/>
<comment type="caution">
    <text evidence="1">The sequence shown here is derived from an EMBL/GenBank/DDBJ whole genome shotgun (WGS) entry which is preliminary data.</text>
</comment>
<reference evidence="1 2" key="1">
    <citation type="submission" date="2019-06" db="EMBL/GenBank/DDBJ databases">
        <title>Sequencing the genomes of 1000 actinobacteria strains.</title>
        <authorList>
            <person name="Klenk H.-P."/>
        </authorList>
    </citation>
    <scope>NUCLEOTIDE SEQUENCE [LARGE SCALE GENOMIC DNA]</scope>
    <source>
        <strain evidence="1 2">DSM 19828</strain>
    </source>
</reference>
<dbReference type="EMBL" id="VFMO01000001">
    <property type="protein sequence ID" value="TQJ13843.1"/>
    <property type="molecule type" value="Genomic_DNA"/>
</dbReference>
<dbReference type="Proteomes" id="UP000320806">
    <property type="component" value="Unassembled WGS sequence"/>
</dbReference>